<evidence type="ECO:0000313" key="1">
    <source>
        <dbReference type="EMBL" id="MBX69771.1"/>
    </source>
</evidence>
<sequence length="34" mass="3742">MNDLSIPNCKTCPYLVSTVHTHLLAGELLEKLTS</sequence>
<organism evidence="1">
    <name type="scientific">Rhizophora mucronata</name>
    <name type="common">Asiatic mangrove</name>
    <dbReference type="NCBI Taxonomy" id="61149"/>
    <lineage>
        <taxon>Eukaryota</taxon>
        <taxon>Viridiplantae</taxon>
        <taxon>Streptophyta</taxon>
        <taxon>Embryophyta</taxon>
        <taxon>Tracheophyta</taxon>
        <taxon>Spermatophyta</taxon>
        <taxon>Magnoliopsida</taxon>
        <taxon>eudicotyledons</taxon>
        <taxon>Gunneridae</taxon>
        <taxon>Pentapetalae</taxon>
        <taxon>rosids</taxon>
        <taxon>fabids</taxon>
        <taxon>Malpighiales</taxon>
        <taxon>Rhizophoraceae</taxon>
        <taxon>Rhizophora</taxon>
    </lineage>
</organism>
<accession>A0A2P2QS89</accession>
<name>A0A2P2QS89_RHIMU</name>
<dbReference type="EMBL" id="GGEC01089287">
    <property type="protein sequence ID" value="MBX69771.1"/>
    <property type="molecule type" value="Transcribed_RNA"/>
</dbReference>
<reference evidence="1" key="1">
    <citation type="submission" date="2018-02" db="EMBL/GenBank/DDBJ databases">
        <title>Rhizophora mucronata_Transcriptome.</title>
        <authorList>
            <person name="Meera S.P."/>
            <person name="Sreeshan A."/>
            <person name="Augustine A."/>
        </authorList>
    </citation>
    <scope>NUCLEOTIDE SEQUENCE</scope>
    <source>
        <tissue evidence="1">Leaf</tissue>
    </source>
</reference>
<proteinExistence type="predicted"/>
<protein>
    <submittedName>
        <fullName evidence="1">Uncharacterized protein</fullName>
    </submittedName>
</protein>
<dbReference type="AlphaFoldDB" id="A0A2P2QS89"/>